<name>A0A1V4IHU5_9CLOT</name>
<dbReference type="EMBL" id="MZGV01000044">
    <property type="protein sequence ID" value="OPJ59430.1"/>
    <property type="molecule type" value="Genomic_DNA"/>
</dbReference>
<feature type="compositionally biased region" description="Basic residues" evidence="1">
    <location>
        <begin position="60"/>
        <end position="79"/>
    </location>
</feature>
<feature type="compositionally biased region" description="Low complexity" evidence="1">
    <location>
        <begin position="80"/>
        <end position="102"/>
    </location>
</feature>
<keyword evidence="2" id="KW-0732">Signal</keyword>
<dbReference type="AlphaFoldDB" id="A0A1V4IHU5"/>
<dbReference type="RefSeq" id="WP_207652226.1">
    <property type="nucleotide sequence ID" value="NZ_MZGV01000044.1"/>
</dbReference>
<evidence type="ECO:0000313" key="3">
    <source>
        <dbReference type="EMBL" id="OPJ59430.1"/>
    </source>
</evidence>
<reference evidence="3 4" key="1">
    <citation type="submission" date="2017-03" db="EMBL/GenBank/DDBJ databases">
        <title>Genome sequence of Clostridium oryzae DSM 28571.</title>
        <authorList>
            <person name="Poehlein A."/>
            <person name="Daniel R."/>
        </authorList>
    </citation>
    <scope>NUCLEOTIDE SEQUENCE [LARGE SCALE GENOMIC DNA]</scope>
    <source>
        <strain evidence="3 4">DSM 28571</strain>
    </source>
</reference>
<feature type="region of interest" description="Disordered" evidence="1">
    <location>
        <begin position="59"/>
        <end position="103"/>
    </location>
</feature>
<feature type="chain" id="PRO_5038796435" evidence="2">
    <location>
        <begin position="22"/>
        <end position="281"/>
    </location>
</feature>
<protein>
    <submittedName>
        <fullName evidence="3">Uncharacterized protein</fullName>
    </submittedName>
</protein>
<comment type="caution">
    <text evidence="3">The sequence shown here is derived from an EMBL/GenBank/DDBJ whole genome shotgun (WGS) entry which is preliminary data.</text>
</comment>
<keyword evidence="4" id="KW-1185">Reference proteome</keyword>
<gene>
    <name evidence="3" type="ORF">CLORY_32720</name>
</gene>
<proteinExistence type="predicted"/>
<accession>A0A1V4IHU5</accession>
<dbReference type="Proteomes" id="UP000190080">
    <property type="component" value="Unassembled WGS sequence"/>
</dbReference>
<dbReference type="STRING" id="1450648.CLORY_32720"/>
<evidence type="ECO:0000256" key="2">
    <source>
        <dbReference type="SAM" id="SignalP"/>
    </source>
</evidence>
<organism evidence="3 4">
    <name type="scientific">Clostridium oryzae</name>
    <dbReference type="NCBI Taxonomy" id="1450648"/>
    <lineage>
        <taxon>Bacteria</taxon>
        <taxon>Bacillati</taxon>
        <taxon>Bacillota</taxon>
        <taxon>Clostridia</taxon>
        <taxon>Eubacteriales</taxon>
        <taxon>Clostridiaceae</taxon>
        <taxon>Clostridium</taxon>
    </lineage>
</organism>
<evidence type="ECO:0000313" key="4">
    <source>
        <dbReference type="Proteomes" id="UP000190080"/>
    </source>
</evidence>
<sequence length="281" mass="30534">MNKKIIAAVLTSALAFTTVLPFFNMVQKNSTQSEQNVLAKSASSADKTSSKNVVLTTTKKASKTLQKKTSKSTQKKTSKSKVAVASSKKTNNSSKSSFSRGGSLKDIKNAAMKESSSSNNSAKTKVNNKIELLDWWKKAQYAFARNTKAEVLDIATGKTFKVVRTMGTNHADAEALTKQDTNIIKSIWGGFSWQRRPIILIVNGRRLAASMSAMPHAGLDSKPAYAKISNRSAGYGTGLNLDVIKNNGMDGHFDIHFLNSTRHMDGQEDSQHQAAIMKAAK</sequence>
<evidence type="ECO:0000256" key="1">
    <source>
        <dbReference type="SAM" id="MobiDB-lite"/>
    </source>
</evidence>
<feature type="signal peptide" evidence="2">
    <location>
        <begin position="1"/>
        <end position="21"/>
    </location>
</feature>